<dbReference type="Proteomes" id="UP000177269">
    <property type="component" value="Unassembled WGS sequence"/>
</dbReference>
<evidence type="ECO:0000313" key="2">
    <source>
        <dbReference type="Proteomes" id="UP000177269"/>
    </source>
</evidence>
<protein>
    <submittedName>
        <fullName evidence="1">Uncharacterized protein</fullName>
    </submittedName>
</protein>
<sequence>MTNSPILTALAATPLLHPTRQTTGYRLDKGGTNFGPDIRPFYDFDRCELLEGRAQALGFIEHFSGPNNEEEAVWPEQRVTALLAFSKQHSSLSCELEFARRLMAWYVGCSGRPGITLRAVRFVLSAMNSMGYRRALDDALIVSGIGRGIRQHPEVYMQILALSDLFKNYLRRLLEKYHEKYEWKMAADILEACCAGGDDSVAQTIEHLLERYHSGKTGRHSGRHHDRLDEQRLWTAAEVGYLSEALKILKKECVVI</sequence>
<accession>A0A1G2P2T2</accession>
<organism evidence="1 2">
    <name type="scientific">Candidatus Taylorbacteria bacterium RIFCSPLOWO2_12_FULL_43_20</name>
    <dbReference type="NCBI Taxonomy" id="1802332"/>
    <lineage>
        <taxon>Bacteria</taxon>
        <taxon>Candidatus Tayloriibacteriota</taxon>
    </lineage>
</organism>
<dbReference type="EMBL" id="MHSK01000008">
    <property type="protein sequence ID" value="OHA42646.1"/>
    <property type="molecule type" value="Genomic_DNA"/>
</dbReference>
<name>A0A1G2P2T2_9BACT</name>
<dbReference type="AlphaFoldDB" id="A0A1G2P2T2"/>
<reference evidence="1 2" key="1">
    <citation type="journal article" date="2016" name="Nat. Commun.">
        <title>Thousands of microbial genomes shed light on interconnected biogeochemical processes in an aquifer system.</title>
        <authorList>
            <person name="Anantharaman K."/>
            <person name="Brown C.T."/>
            <person name="Hug L.A."/>
            <person name="Sharon I."/>
            <person name="Castelle C.J."/>
            <person name="Probst A.J."/>
            <person name="Thomas B.C."/>
            <person name="Singh A."/>
            <person name="Wilkins M.J."/>
            <person name="Karaoz U."/>
            <person name="Brodie E.L."/>
            <person name="Williams K.H."/>
            <person name="Hubbard S.S."/>
            <person name="Banfield J.F."/>
        </authorList>
    </citation>
    <scope>NUCLEOTIDE SEQUENCE [LARGE SCALE GENOMIC DNA]</scope>
</reference>
<evidence type="ECO:0000313" key="1">
    <source>
        <dbReference type="EMBL" id="OHA42646.1"/>
    </source>
</evidence>
<gene>
    <name evidence="1" type="ORF">A3G52_00530</name>
</gene>
<proteinExistence type="predicted"/>
<comment type="caution">
    <text evidence="1">The sequence shown here is derived from an EMBL/GenBank/DDBJ whole genome shotgun (WGS) entry which is preliminary data.</text>
</comment>